<sequence>MNIWRIAGVALVAGLALFLVTILIKLLLVAAATFVLVRVVGRQLARRAFGPLERGNWQSAEIIAIDQPTFQAPMHRPRFDRVISIS</sequence>
<name>A0A6M0IQU3_9BACT</name>
<proteinExistence type="predicted"/>
<comment type="caution">
    <text evidence="2">The sequence shown here is derived from an EMBL/GenBank/DDBJ whole genome shotgun (WGS) entry which is preliminary data.</text>
</comment>
<protein>
    <submittedName>
        <fullName evidence="2">Uncharacterized protein</fullName>
    </submittedName>
</protein>
<gene>
    <name evidence="2" type="ORF">GK091_27850</name>
</gene>
<accession>A0A6M0IQU3</accession>
<evidence type="ECO:0000313" key="2">
    <source>
        <dbReference type="EMBL" id="NEU70710.1"/>
    </source>
</evidence>
<organism evidence="2 3">
    <name type="scientific">Spirosoma agri</name>
    <dbReference type="NCBI Taxonomy" id="1987381"/>
    <lineage>
        <taxon>Bacteria</taxon>
        <taxon>Pseudomonadati</taxon>
        <taxon>Bacteroidota</taxon>
        <taxon>Cytophagia</taxon>
        <taxon>Cytophagales</taxon>
        <taxon>Cytophagaceae</taxon>
        <taxon>Spirosoma</taxon>
    </lineage>
</organism>
<dbReference type="EMBL" id="JAAGNZ010000007">
    <property type="protein sequence ID" value="NEU70710.1"/>
    <property type="molecule type" value="Genomic_DNA"/>
</dbReference>
<dbReference type="Proteomes" id="UP000477386">
    <property type="component" value="Unassembled WGS sequence"/>
</dbReference>
<keyword evidence="1" id="KW-0472">Membrane</keyword>
<dbReference type="AlphaFoldDB" id="A0A6M0IQU3"/>
<evidence type="ECO:0000256" key="1">
    <source>
        <dbReference type="SAM" id="Phobius"/>
    </source>
</evidence>
<reference evidence="2 3" key="1">
    <citation type="submission" date="2020-02" db="EMBL/GenBank/DDBJ databases">
        <title>Draft genome sequence of two Spirosoma agri KCTC 52727 and Spirosoma terrae KCTC 52035.</title>
        <authorList>
            <person name="Rojas J."/>
            <person name="Ambika Manirajan B."/>
            <person name="Ratering S."/>
            <person name="Suarez C."/>
            <person name="Schnell S."/>
        </authorList>
    </citation>
    <scope>NUCLEOTIDE SEQUENCE [LARGE SCALE GENOMIC DNA]</scope>
    <source>
        <strain evidence="2 3">KCTC 52727</strain>
    </source>
</reference>
<feature type="transmembrane region" description="Helical" evidence="1">
    <location>
        <begin position="6"/>
        <end position="37"/>
    </location>
</feature>
<keyword evidence="3" id="KW-1185">Reference proteome</keyword>
<keyword evidence="1" id="KW-0812">Transmembrane</keyword>
<dbReference type="RefSeq" id="WP_164044020.1">
    <property type="nucleotide sequence ID" value="NZ_JAAGNZ010000007.1"/>
</dbReference>
<evidence type="ECO:0000313" key="3">
    <source>
        <dbReference type="Proteomes" id="UP000477386"/>
    </source>
</evidence>
<keyword evidence="1" id="KW-1133">Transmembrane helix</keyword>